<name>A0A165FC86_XYLHT</name>
<dbReference type="RefSeq" id="XP_018186369.1">
    <property type="nucleotide sequence ID" value="XM_018333129.1"/>
</dbReference>
<dbReference type="InParanoid" id="A0A165FC86"/>
<protein>
    <submittedName>
        <fullName evidence="1">Uncharacterized protein</fullName>
    </submittedName>
</protein>
<proteinExistence type="predicted"/>
<dbReference type="EMBL" id="KV407462">
    <property type="protein sequence ID" value="KZF20814.1"/>
    <property type="molecule type" value="Genomic_DNA"/>
</dbReference>
<dbReference type="Proteomes" id="UP000076632">
    <property type="component" value="Unassembled WGS sequence"/>
</dbReference>
<dbReference type="AlphaFoldDB" id="A0A165FC86"/>
<reference evidence="1 2" key="1">
    <citation type="journal article" date="2016" name="Fungal Biol.">
        <title>The genome of Xylona heveae provides a window into fungal endophytism.</title>
        <authorList>
            <person name="Gazis R."/>
            <person name="Kuo A."/>
            <person name="Riley R."/>
            <person name="LaButti K."/>
            <person name="Lipzen A."/>
            <person name="Lin J."/>
            <person name="Amirebrahimi M."/>
            <person name="Hesse C.N."/>
            <person name="Spatafora J.W."/>
            <person name="Henrissat B."/>
            <person name="Hainaut M."/>
            <person name="Grigoriev I.V."/>
            <person name="Hibbett D.S."/>
        </authorList>
    </citation>
    <scope>NUCLEOTIDE SEQUENCE [LARGE SCALE GENOMIC DNA]</scope>
    <source>
        <strain evidence="1 2">TC161</strain>
    </source>
</reference>
<evidence type="ECO:0000313" key="2">
    <source>
        <dbReference type="Proteomes" id="UP000076632"/>
    </source>
</evidence>
<dbReference type="OrthoDB" id="4499616at2759"/>
<sequence length="83" mass="9282">MAKDRPAEWDAAAEQLEHYLEGNRNGLGKGVYGAVAIGLRVQFYEFIPGRMQCISEKLTVTDRSGAEMIEQHLERMKCKAPGI</sequence>
<keyword evidence="2" id="KW-1185">Reference proteome</keyword>
<accession>A0A165FC86</accession>
<evidence type="ECO:0000313" key="1">
    <source>
        <dbReference type="EMBL" id="KZF20814.1"/>
    </source>
</evidence>
<dbReference type="GeneID" id="28898266"/>
<organism evidence="1 2">
    <name type="scientific">Xylona heveae (strain CBS 132557 / TC161)</name>
    <dbReference type="NCBI Taxonomy" id="1328760"/>
    <lineage>
        <taxon>Eukaryota</taxon>
        <taxon>Fungi</taxon>
        <taxon>Dikarya</taxon>
        <taxon>Ascomycota</taxon>
        <taxon>Pezizomycotina</taxon>
        <taxon>Xylonomycetes</taxon>
        <taxon>Xylonales</taxon>
        <taxon>Xylonaceae</taxon>
        <taxon>Xylona</taxon>
    </lineage>
</organism>
<gene>
    <name evidence="1" type="ORF">L228DRAFT_249629</name>
</gene>